<evidence type="ECO:0000256" key="4">
    <source>
        <dbReference type="ARBA" id="ARBA00022618"/>
    </source>
</evidence>
<dbReference type="PROSITE" id="PS51178">
    <property type="entry name" value="PASTA"/>
    <property type="match status" value="2"/>
</dbReference>
<reference evidence="17 18" key="1">
    <citation type="journal article" date="2015" name="Genome Announc.">
        <title>Expanding the biotechnology potential of lactobacilli through comparative genomics of 213 strains and associated genera.</title>
        <authorList>
            <person name="Sun Z."/>
            <person name="Harris H.M."/>
            <person name="McCann A."/>
            <person name="Guo C."/>
            <person name="Argimon S."/>
            <person name="Zhang W."/>
            <person name="Yang X."/>
            <person name="Jeffery I.B."/>
            <person name="Cooney J.C."/>
            <person name="Kagawa T.F."/>
            <person name="Liu W."/>
            <person name="Song Y."/>
            <person name="Salvetti E."/>
            <person name="Wrobel A."/>
            <person name="Rasinkangas P."/>
            <person name="Parkhill J."/>
            <person name="Rea M.C."/>
            <person name="O'Sullivan O."/>
            <person name="Ritari J."/>
            <person name="Douillard F.P."/>
            <person name="Paul Ross R."/>
            <person name="Yang R."/>
            <person name="Briner A.E."/>
            <person name="Felis G.E."/>
            <person name="de Vos W.M."/>
            <person name="Barrangou R."/>
            <person name="Klaenhammer T.R."/>
            <person name="Caufield P.W."/>
            <person name="Cui Y."/>
            <person name="Zhang H."/>
            <person name="O'Toole P.W."/>
        </authorList>
    </citation>
    <scope>NUCLEOTIDE SEQUENCE [LARGE SCALE GENOMIC DNA]</scope>
    <source>
        <strain evidence="17 18">DSM 16230</strain>
    </source>
</reference>
<keyword evidence="10 15" id="KW-0472">Membrane</keyword>
<dbReference type="InterPro" id="IPR005543">
    <property type="entry name" value="PASTA_dom"/>
</dbReference>
<evidence type="ECO:0000256" key="7">
    <source>
        <dbReference type="ARBA" id="ARBA00022960"/>
    </source>
</evidence>
<proteinExistence type="inferred from homology"/>
<dbReference type="GO" id="GO:0008658">
    <property type="term" value="F:penicillin binding"/>
    <property type="evidence" value="ECO:0007669"/>
    <property type="project" value="InterPro"/>
</dbReference>
<dbReference type="InterPro" id="IPR001460">
    <property type="entry name" value="PCN-bd_Tpept"/>
</dbReference>
<accession>A0A0R1VDD7</accession>
<organism evidence="17 18">
    <name type="scientific">Liquorilactobacillus satsumensis DSM 16230 = JCM 12392</name>
    <dbReference type="NCBI Taxonomy" id="1423801"/>
    <lineage>
        <taxon>Bacteria</taxon>
        <taxon>Bacillati</taxon>
        <taxon>Bacillota</taxon>
        <taxon>Bacilli</taxon>
        <taxon>Lactobacillales</taxon>
        <taxon>Lactobacillaceae</taxon>
        <taxon>Liquorilactobacillus</taxon>
    </lineage>
</organism>
<dbReference type="AlphaFoldDB" id="A0A0R1VDD7"/>
<dbReference type="GO" id="GO:0051301">
    <property type="term" value="P:cell division"/>
    <property type="evidence" value="ECO:0007669"/>
    <property type="project" value="UniProtKB-KW"/>
</dbReference>
<dbReference type="PATRIC" id="fig|1423801.4.peg.2511"/>
<dbReference type="SMART" id="SM00740">
    <property type="entry name" value="PASTA"/>
    <property type="match status" value="2"/>
</dbReference>
<evidence type="ECO:0000256" key="12">
    <source>
        <dbReference type="ARBA" id="ARBA00023306"/>
    </source>
</evidence>
<dbReference type="GO" id="GO:0009252">
    <property type="term" value="P:peptidoglycan biosynthetic process"/>
    <property type="evidence" value="ECO:0007669"/>
    <property type="project" value="UniProtKB-KW"/>
</dbReference>
<dbReference type="Gene3D" id="2.20.70.70">
    <property type="match status" value="1"/>
</dbReference>
<keyword evidence="3" id="KW-1003">Cell membrane</keyword>
<dbReference type="Pfam" id="PF00905">
    <property type="entry name" value="Transpeptidase"/>
    <property type="match status" value="1"/>
</dbReference>
<feature type="transmembrane region" description="Helical" evidence="15">
    <location>
        <begin position="20"/>
        <end position="42"/>
    </location>
</feature>
<dbReference type="Pfam" id="PF03717">
    <property type="entry name" value="PBP_dimer"/>
    <property type="match status" value="1"/>
</dbReference>
<dbReference type="PANTHER" id="PTHR30627">
    <property type="entry name" value="PEPTIDOGLYCAN D,D-TRANSPEPTIDASE"/>
    <property type="match status" value="1"/>
</dbReference>
<sequence>MSKQSKRQIDRRIQQKNRKLYGRGIFFIVALLFALFIGRFFYIAVFKTANGVDLPKRVAQLYASKTEVKAQRGTIYDANNQPIAEDTSTYSIYIVLSKSAVAFGKRQYLAESEKTKAAKILSQNLTISYDQVLKILNPSDKETYQVELGTAGKNISLETKKKIEAANLPGINFKESQARLYPNGIFASHLIGLAENESNKMVGVMGLEKIFNKQLAGVNGVRSFEKDVRGTPIPGSKVKTRKAKDGDNVYTTLDSRLQTYLETLMTQAQEKYHPQSMSAVLMDPKTGEIKAATQRPTFNAQTKDGLNQMWRNILVEDGFEPGSTMKVLTMSAAIDSGIYNQNSTFKSGTYKIDGKTVDDWNTNGWGNITYRDAFIRSSNVGMAHLEQQMGAKRWLNYIHRFGLLRSTSSGLLNETKGSIEYKYPIEQANTAYGQGINVSVLQMMQAFSAVANDGKMVKPRIVSKVVNPNTGKTVYQTKTKVVGQPIKKSTSKKVLSMMQDVVYNQNGTGSAFKIDGYRIAAKTGTGQIGNSSGTGYLTGETNYTFSVVGVAPADNPQYILYLVMKQPKTFANGTSGEMLASVFNPLLKRALDEKQESSTTSSTQVTIQNEVGQTAATVRQQLSNSGLLVVEVGNGKKVLAQSENAGSVKLSGERIILLTGGEKVMPDLSGWSRSDVAKLGKLLGIEFDFSGSGYVSSQSVAANKSLTGVSKVSVQLK</sequence>
<keyword evidence="6" id="KW-0677">Repeat</keyword>
<dbReference type="OrthoDB" id="9804124at2"/>
<comment type="similarity">
    <text evidence="2">Belongs to the transpeptidase family.</text>
</comment>
<name>A0A0R1VDD7_9LACO</name>
<evidence type="ECO:0000256" key="15">
    <source>
        <dbReference type="SAM" id="Phobius"/>
    </source>
</evidence>
<dbReference type="InterPro" id="IPR012338">
    <property type="entry name" value="Beta-lactam/transpept-like"/>
</dbReference>
<dbReference type="SUPFAM" id="SSF56519">
    <property type="entry name" value="Penicillin binding protein dimerisation domain"/>
    <property type="match status" value="1"/>
</dbReference>
<dbReference type="PANTHER" id="PTHR30627:SF26">
    <property type="entry name" value="PENICILLIN-BINDING PROTEIN 2B"/>
    <property type="match status" value="1"/>
</dbReference>
<dbReference type="Gene3D" id="3.90.1310.10">
    <property type="entry name" value="Penicillin-binding protein 2a (Domain 2)"/>
    <property type="match status" value="1"/>
</dbReference>
<evidence type="ECO:0000256" key="2">
    <source>
        <dbReference type="ARBA" id="ARBA00007171"/>
    </source>
</evidence>
<dbReference type="Pfam" id="PF03793">
    <property type="entry name" value="PASTA"/>
    <property type="match status" value="1"/>
</dbReference>
<keyword evidence="7" id="KW-0133">Cell shape</keyword>
<evidence type="ECO:0000256" key="14">
    <source>
        <dbReference type="ARBA" id="ARBA00055980"/>
    </source>
</evidence>
<dbReference type="GeneID" id="98307386"/>
<dbReference type="SUPFAM" id="SSF56601">
    <property type="entry name" value="beta-lactamase/transpeptidase-like"/>
    <property type="match status" value="1"/>
</dbReference>
<evidence type="ECO:0000256" key="3">
    <source>
        <dbReference type="ARBA" id="ARBA00022475"/>
    </source>
</evidence>
<evidence type="ECO:0000256" key="8">
    <source>
        <dbReference type="ARBA" id="ARBA00022984"/>
    </source>
</evidence>
<keyword evidence="12" id="KW-0131">Cell cycle</keyword>
<dbReference type="GO" id="GO:0008360">
    <property type="term" value="P:regulation of cell shape"/>
    <property type="evidence" value="ECO:0007669"/>
    <property type="project" value="UniProtKB-KW"/>
</dbReference>
<dbReference type="CDD" id="cd06575">
    <property type="entry name" value="PASTA_Pbp2x-like_2"/>
    <property type="match status" value="1"/>
</dbReference>
<feature type="domain" description="PASTA" evidence="16">
    <location>
        <begin position="601"/>
        <end position="661"/>
    </location>
</feature>
<keyword evidence="4" id="KW-0132">Cell division</keyword>
<gene>
    <name evidence="17" type="ORF">FD50_GL002452</name>
</gene>
<evidence type="ECO:0000256" key="10">
    <source>
        <dbReference type="ARBA" id="ARBA00023136"/>
    </source>
</evidence>
<keyword evidence="8" id="KW-0573">Peptidoglycan synthesis</keyword>
<dbReference type="InterPro" id="IPR050515">
    <property type="entry name" value="Beta-lactam/transpept"/>
</dbReference>
<dbReference type="Proteomes" id="UP000051166">
    <property type="component" value="Unassembled WGS sequence"/>
</dbReference>
<dbReference type="RefSeq" id="WP_056959988.1">
    <property type="nucleotide sequence ID" value="NZ_AZFQ01000019.1"/>
</dbReference>
<dbReference type="Gene3D" id="3.30.70.2110">
    <property type="match status" value="1"/>
</dbReference>
<dbReference type="GO" id="GO:0046677">
    <property type="term" value="P:response to antibiotic"/>
    <property type="evidence" value="ECO:0007669"/>
    <property type="project" value="UniProtKB-KW"/>
</dbReference>
<evidence type="ECO:0000256" key="9">
    <source>
        <dbReference type="ARBA" id="ARBA00022989"/>
    </source>
</evidence>
<dbReference type="SUPFAM" id="SSF54184">
    <property type="entry name" value="Penicillin-binding protein 2x (pbp-2x), c-terminal domain"/>
    <property type="match status" value="2"/>
</dbReference>
<dbReference type="InterPro" id="IPR036138">
    <property type="entry name" value="PBP_dimer_sf"/>
</dbReference>
<evidence type="ECO:0000259" key="16">
    <source>
        <dbReference type="PROSITE" id="PS51178"/>
    </source>
</evidence>
<dbReference type="FunFam" id="3.40.710.10:FF:000095">
    <property type="entry name" value="Penicillin-binding protein 2x"/>
    <property type="match status" value="1"/>
</dbReference>
<keyword evidence="18" id="KW-1185">Reference proteome</keyword>
<dbReference type="GO" id="GO:0071555">
    <property type="term" value="P:cell wall organization"/>
    <property type="evidence" value="ECO:0007669"/>
    <property type="project" value="UniProtKB-KW"/>
</dbReference>
<evidence type="ECO:0000256" key="13">
    <source>
        <dbReference type="ARBA" id="ARBA00023316"/>
    </source>
</evidence>
<keyword evidence="9 15" id="KW-1133">Transmembrane helix</keyword>
<evidence type="ECO:0000256" key="1">
    <source>
        <dbReference type="ARBA" id="ARBA00004162"/>
    </source>
</evidence>
<dbReference type="Gene3D" id="3.40.710.10">
    <property type="entry name" value="DD-peptidase/beta-lactamase superfamily"/>
    <property type="match status" value="1"/>
</dbReference>
<dbReference type="InterPro" id="IPR005311">
    <property type="entry name" value="PBP_dimer"/>
</dbReference>
<keyword evidence="11" id="KW-0046">Antibiotic resistance</keyword>
<keyword evidence="5 15" id="KW-0812">Transmembrane</keyword>
<comment type="subcellular location">
    <subcellularLocation>
        <location evidence="1">Cell membrane</location>
        <topology evidence="1">Single-pass membrane protein</topology>
    </subcellularLocation>
</comment>
<evidence type="ECO:0000313" key="17">
    <source>
        <dbReference type="EMBL" id="KRL99915.1"/>
    </source>
</evidence>
<feature type="domain" description="PASTA" evidence="16">
    <location>
        <begin position="663"/>
        <end position="717"/>
    </location>
</feature>
<dbReference type="EMBL" id="AZFQ01000019">
    <property type="protein sequence ID" value="KRL99915.1"/>
    <property type="molecule type" value="Genomic_DNA"/>
</dbReference>
<dbReference type="STRING" id="1423801.FD50_GL002452"/>
<dbReference type="GO" id="GO:0005886">
    <property type="term" value="C:plasma membrane"/>
    <property type="evidence" value="ECO:0007669"/>
    <property type="project" value="UniProtKB-SubCell"/>
</dbReference>
<comment type="caution">
    <text evidence="17">The sequence shown here is derived from an EMBL/GenBank/DDBJ whole genome shotgun (WGS) entry which is preliminary data.</text>
</comment>
<evidence type="ECO:0000256" key="6">
    <source>
        <dbReference type="ARBA" id="ARBA00022737"/>
    </source>
</evidence>
<evidence type="ECO:0000256" key="11">
    <source>
        <dbReference type="ARBA" id="ARBA00023251"/>
    </source>
</evidence>
<comment type="function">
    <text evidence="14">A transpeptidase that forms peptide cross-links between adjacent glycan strands in cell wall peptidoglycan (PG). Part of the divisome machinery that synthesizes the septal cross wall. Beta-lactams inactivate the PBPs by acylating an essential serine residue in the active site of these proteins.</text>
</comment>
<evidence type="ECO:0000256" key="5">
    <source>
        <dbReference type="ARBA" id="ARBA00022692"/>
    </source>
</evidence>
<evidence type="ECO:0000313" key="18">
    <source>
        <dbReference type="Proteomes" id="UP000051166"/>
    </source>
</evidence>
<protein>
    <submittedName>
        <fullName evidence="17">Penicillin binding protein 2B</fullName>
    </submittedName>
</protein>
<keyword evidence="13" id="KW-0961">Cell wall biogenesis/degradation</keyword>